<keyword evidence="2" id="KW-0472">Membrane</keyword>
<feature type="compositionally biased region" description="Low complexity" evidence="1">
    <location>
        <begin position="300"/>
        <end position="334"/>
    </location>
</feature>
<feature type="compositionally biased region" description="Pro residues" evidence="1">
    <location>
        <begin position="542"/>
        <end position="552"/>
    </location>
</feature>
<gene>
    <name evidence="4" type="ORF">C8A00DRAFT_33635</name>
</gene>
<evidence type="ECO:0000256" key="2">
    <source>
        <dbReference type="SAM" id="Phobius"/>
    </source>
</evidence>
<feature type="transmembrane region" description="Helical" evidence="2">
    <location>
        <begin position="345"/>
        <end position="367"/>
    </location>
</feature>
<reference evidence="4" key="1">
    <citation type="journal article" date="2023" name="Mol. Phylogenet. Evol.">
        <title>Genome-scale phylogeny and comparative genomics of the fungal order Sordariales.</title>
        <authorList>
            <person name="Hensen N."/>
            <person name="Bonometti L."/>
            <person name="Westerberg I."/>
            <person name="Brannstrom I.O."/>
            <person name="Guillou S."/>
            <person name="Cros-Aarteil S."/>
            <person name="Calhoun S."/>
            <person name="Haridas S."/>
            <person name="Kuo A."/>
            <person name="Mondo S."/>
            <person name="Pangilinan J."/>
            <person name="Riley R."/>
            <person name="LaButti K."/>
            <person name="Andreopoulos B."/>
            <person name="Lipzen A."/>
            <person name="Chen C."/>
            <person name="Yan M."/>
            <person name="Daum C."/>
            <person name="Ng V."/>
            <person name="Clum A."/>
            <person name="Steindorff A."/>
            <person name="Ohm R.A."/>
            <person name="Martin F."/>
            <person name="Silar P."/>
            <person name="Natvig D.O."/>
            <person name="Lalanne C."/>
            <person name="Gautier V."/>
            <person name="Ament-Velasquez S.L."/>
            <person name="Kruys A."/>
            <person name="Hutchinson M.I."/>
            <person name="Powell A.J."/>
            <person name="Barry K."/>
            <person name="Miller A.N."/>
            <person name="Grigoriev I.V."/>
            <person name="Debuchy R."/>
            <person name="Gladieux P."/>
            <person name="Hiltunen Thoren M."/>
            <person name="Johannesson H."/>
        </authorList>
    </citation>
    <scope>NUCLEOTIDE SEQUENCE</scope>
    <source>
        <strain evidence="4">CBS 538.74</strain>
    </source>
</reference>
<feature type="chain" id="PRO_5042994852" evidence="3">
    <location>
        <begin position="21"/>
        <end position="618"/>
    </location>
</feature>
<evidence type="ECO:0000313" key="4">
    <source>
        <dbReference type="EMBL" id="KAK4153615.1"/>
    </source>
</evidence>
<feature type="compositionally biased region" description="Basic and acidic residues" evidence="1">
    <location>
        <begin position="585"/>
        <end position="596"/>
    </location>
</feature>
<feature type="region of interest" description="Disordered" evidence="1">
    <location>
        <begin position="23"/>
        <end position="90"/>
    </location>
</feature>
<name>A0AAN6VNM0_9PEZI</name>
<feature type="compositionally biased region" description="Basic residues" evidence="1">
    <location>
        <begin position="597"/>
        <end position="612"/>
    </location>
</feature>
<feature type="compositionally biased region" description="Polar residues" evidence="1">
    <location>
        <begin position="561"/>
        <end position="572"/>
    </location>
</feature>
<feature type="region of interest" description="Disordered" evidence="1">
    <location>
        <begin position="300"/>
        <end position="338"/>
    </location>
</feature>
<keyword evidence="3" id="KW-0732">Signal</keyword>
<comment type="caution">
    <text evidence="4">The sequence shown here is derived from an EMBL/GenBank/DDBJ whole genome shotgun (WGS) entry which is preliminary data.</text>
</comment>
<dbReference type="EMBL" id="MU856935">
    <property type="protein sequence ID" value="KAK4153615.1"/>
    <property type="molecule type" value="Genomic_DNA"/>
</dbReference>
<accession>A0AAN6VNM0</accession>
<feature type="compositionally biased region" description="Pro residues" evidence="1">
    <location>
        <begin position="53"/>
        <end position="89"/>
    </location>
</feature>
<feature type="compositionally biased region" description="Basic and acidic residues" evidence="1">
    <location>
        <begin position="401"/>
        <end position="411"/>
    </location>
</feature>
<keyword evidence="2" id="KW-1133">Transmembrane helix</keyword>
<feature type="region of interest" description="Disordered" evidence="1">
    <location>
        <begin position="449"/>
        <end position="618"/>
    </location>
</feature>
<reference evidence="4" key="2">
    <citation type="submission" date="2023-05" db="EMBL/GenBank/DDBJ databases">
        <authorList>
            <consortium name="Lawrence Berkeley National Laboratory"/>
            <person name="Steindorff A."/>
            <person name="Hensen N."/>
            <person name="Bonometti L."/>
            <person name="Westerberg I."/>
            <person name="Brannstrom I.O."/>
            <person name="Guillou S."/>
            <person name="Cros-Aarteil S."/>
            <person name="Calhoun S."/>
            <person name="Haridas S."/>
            <person name="Kuo A."/>
            <person name="Mondo S."/>
            <person name="Pangilinan J."/>
            <person name="Riley R."/>
            <person name="Labutti K."/>
            <person name="Andreopoulos B."/>
            <person name="Lipzen A."/>
            <person name="Chen C."/>
            <person name="Yanf M."/>
            <person name="Daum C."/>
            <person name="Ng V."/>
            <person name="Clum A."/>
            <person name="Ohm R."/>
            <person name="Martin F."/>
            <person name="Silar P."/>
            <person name="Natvig D."/>
            <person name="Lalanne C."/>
            <person name="Gautier V."/>
            <person name="Ament-Velasquez S.L."/>
            <person name="Kruys A."/>
            <person name="Hutchinson M.I."/>
            <person name="Powell A.J."/>
            <person name="Barry K."/>
            <person name="Miller A.N."/>
            <person name="Grigoriev I.V."/>
            <person name="Debuchy R."/>
            <person name="Gladieux P."/>
            <person name="Thoren M.H."/>
            <person name="Johannesson H."/>
        </authorList>
    </citation>
    <scope>NUCLEOTIDE SEQUENCE</scope>
    <source>
        <strain evidence="4">CBS 538.74</strain>
    </source>
</reference>
<evidence type="ECO:0000256" key="3">
    <source>
        <dbReference type="SAM" id="SignalP"/>
    </source>
</evidence>
<keyword evidence="5" id="KW-1185">Reference proteome</keyword>
<sequence length="618" mass="65462">MHLRFSVINLLAATAASVSAVATGPAPEHPTVTAALNPGPAPPHLNARQDPSSPIPSPPFSAPLRPSPSAPSPSQPSPSPPFPTAPTPLPTSCASSLTAILAALPTPPTTAGPDFSRWAVASAPIQLVAAAISNNNNYASFGGTDTDVDALCARAATAATAPPALATAYASYLNEVQSWRYDVEGDAYRLAGACGYEVGLGLELLMATEAAMCTSGLSASVVPWKTAGAGAVSWNAAVPRPTGVPRAVVVLVVARIAIIGKEGMGSFVRPGGFEPPFKSGSEPAFQGPFTTLLSASSRVSASPSALSPDSSPPGTTSDDFIGGPSPGQASSSQPFFRDNQPESQMVISLLIVAAITLVAAPFITIYCHRRRRRQREQLEDELETGQHRSMQDNIISPGDLNGDRGDRGDHGGIRYFETSRRGSWEAAIADADAALQEYREERCRGLREEGLNELGEPPPPYKRESDLPCPIPYESPAAGRPESNRNSNEPGPEEDRHPPPTSPSSPPKDDIELQPLPSHDHPGSQTTPTVAQEPLPGTTTTIPPPALHPPPTAFFHPPRQSAPTSTSRSGTSPLPRRQVLPRQNGSERERERERVRNKNRNRNRSISRGRSRSRTEWV</sequence>
<evidence type="ECO:0000256" key="1">
    <source>
        <dbReference type="SAM" id="MobiDB-lite"/>
    </source>
</evidence>
<feature type="region of interest" description="Disordered" evidence="1">
    <location>
        <begin position="377"/>
        <end position="411"/>
    </location>
</feature>
<keyword evidence="2" id="KW-0812">Transmembrane</keyword>
<proteinExistence type="predicted"/>
<organism evidence="4 5">
    <name type="scientific">Chaetomidium leptoderma</name>
    <dbReference type="NCBI Taxonomy" id="669021"/>
    <lineage>
        <taxon>Eukaryota</taxon>
        <taxon>Fungi</taxon>
        <taxon>Dikarya</taxon>
        <taxon>Ascomycota</taxon>
        <taxon>Pezizomycotina</taxon>
        <taxon>Sordariomycetes</taxon>
        <taxon>Sordariomycetidae</taxon>
        <taxon>Sordariales</taxon>
        <taxon>Chaetomiaceae</taxon>
        <taxon>Chaetomidium</taxon>
    </lineage>
</organism>
<dbReference type="AlphaFoldDB" id="A0AAN6VNM0"/>
<evidence type="ECO:0000313" key="5">
    <source>
        <dbReference type="Proteomes" id="UP001302745"/>
    </source>
</evidence>
<protein>
    <submittedName>
        <fullName evidence="4">Uncharacterized protein</fullName>
    </submittedName>
</protein>
<dbReference type="Proteomes" id="UP001302745">
    <property type="component" value="Unassembled WGS sequence"/>
</dbReference>
<feature type="signal peptide" evidence="3">
    <location>
        <begin position="1"/>
        <end position="20"/>
    </location>
</feature>